<reference evidence="1" key="1">
    <citation type="submission" date="2018-05" db="EMBL/GenBank/DDBJ databases">
        <authorList>
            <person name="Lanie J.A."/>
            <person name="Ng W.-L."/>
            <person name="Kazmierczak K.M."/>
            <person name="Andrzejewski T.M."/>
            <person name="Davidsen T.M."/>
            <person name="Wayne K.J."/>
            <person name="Tettelin H."/>
            <person name="Glass J.I."/>
            <person name="Rusch D."/>
            <person name="Podicherti R."/>
            <person name="Tsui H.-C.T."/>
            <person name="Winkler M.E."/>
        </authorList>
    </citation>
    <scope>NUCLEOTIDE SEQUENCE</scope>
</reference>
<feature type="non-terminal residue" evidence="1">
    <location>
        <position position="232"/>
    </location>
</feature>
<feature type="non-terminal residue" evidence="1">
    <location>
        <position position="1"/>
    </location>
</feature>
<gene>
    <name evidence="1" type="ORF">METZ01_LOCUS504910</name>
</gene>
<evidence type="ECO:0000313" key="1">
    <source>
        <dbReference type="EMBL" id="SVE52056.1"/>
    </source>
</evidence>
<protein>
    <submittedName>
        <fullName evidence="1">Uncharacterized protein</fullName>
    </submittedName>
</protein>
<dbReference type="AlphaFoldDB" id="A0A383E5G4"/>
<accession>A0A383E5G4</accession>
<dbReference type="EMBL" id="UINC01223030">
    <property type="protein sequence ID" value="SVE52056.1"/>
    <property type="molecule type" value="Genomic_DNA"/>
</dbReference>
<organism evidence="1">
    <name type="scientific">marine metagenome</name>
    <dbReference type="NCBI Taxonomy" id="408172"/>
    <lineage>
        <taxon>unclassified sequences</taxon>
        <taxon>metagenomes</taxon>
        <taxon>ecological metagenomes</taxon>
    </lineage>
</organism>
<name>A0A383E5G4_9ZZZZ</name>
<sequence length="232" mass="23743">DCDLVFDVDTVYYVIAANLAANTFALATAAGGSAIAIGAELINDCSAATCDLFRAPASYTASRTTTGGVGTASVSWSDVTSTSSAETVTVYKDATHEATSTAYRHIAPAAATTLGGAGATALDWTESTGADGNHITSTPKVWDNANNMLVLEILHGAVTQGVLQATEYIRYSYDDNDVFYLQQGAKGSSLAGFEGAGVAGGGGLYGLAGHQADGALGLLFTLGDMYHIDYEP</sequence>
<proteinExistence type="predicted"/>